<evidence type="ECO:0000256" key="3">
    <source>
        <dbReference type="ARBA" id="ARBA00022741"/>
    </source>
</evidence>
<evidence type="ECO:0000256" key="2">
    <source>
        <dbReference type="ARBA" id="ARBA00022679"/>
    </source>
</evidence>
<dbReference type="GeneID" id="34616984"/>
<dbReference type="InterPro" id="IPR000403">
    <property type="entry name" value="PI3/4_kinase_cat_dom"/>
</dbReference>
<keyword evidence="1 7" id="KW-1003">Cell membrane</keyword>
<sequence>MPKHRPATSGYARLAQEEEDRGHDLYESSDEDDIYAAPHTLSQSAPRYAPVSARGQMPAAGLVSPPGHRRRHSGYQHRRGRRNSGVDIKAINARLERWAEEIASKFKISRVKGKTYEEEKLEIYHSVFQPPDGVRPITAEVLDSDEIEGAQRRAQAEFEATVESVRLAIELGIHPRMITQGSSGSYFARNSDGKVVGVFKPKDEEPYASRNPKWTKWLHRNLFPCCFGRACLIPNLSYVSEAAAYVLDSRLRTNLVPYTDIVWLSSKSFFYDFWDKRKAWMGKKPLPPKVGSFQVFLKGYKDANIFLREHPWPDQINSGFRAEDAPKRKKRPWNETCRPSGAHSDDEDEDTNGHASTPNPRDESTERRFQWTDNIRQAFREELEKLVILDYIMRNTDRGLDNWMIKIDSQTEEVSLIAEPPKSTSPSYEDDENTPPARPVSVNSDRNPTASYPYRRRETMTAVSRSGTPLNGPAARTTSIKIGAIDNSLSWPWKHPDAWRSFPFGWLFLPVSLIGQPFSQKTRDHFLPLLTSTAWWSGTQMALRRVFAQDDDFKESMFARQIAVMKGQAWNVVETLKQPDHGPLELTRRARVCVWDDLVDVPVAIPLRVPSTEMQRRKLRNYGSDDEEMDIGAATYSHPGSDHDLLGLGSPASELPNPNRFELSKSRTSNEFHRSREGAGSPATLDGRDYGHGSLGEIASSRKGGLDRSWATLPPRPTSHHTDPNGAPRRGSLTADRRNSGFAFGGDDLEGDLGYAAAEGMEGNQRKVIVERLEAVKSKNPVFTWC</sequence>
<keyword evidence="5 7" id="KW-0067">ATP-binding</keyword>
<evidence type="ECO:0000256" key="6">
    <source>
        <dbReference type="ARBA" id="ARBA00023136"/>
    </source>
</evidence>
<dbReference type="GO" id="GO:0007030">
    <property type="term" value="P:Golgi organization"/>
    <property type="evidence" value="ECO:0007669"/>
    <property type="project" value="TreeGrafter"/>
</dbReference>
<dbReference type="GO" id="GO:0004430">
    <property type="term" value="F:1-phosphatidylinositol 4-kinase activity"/>
    <property type="evidence" value="ECO:0007669"/>
    <property type="project" value="UniProtKB-UniRule"/>
</dbReference>
<protein>
    <recommendedName>
        <fullName evidence="7">Phosphatidylinositol 4-kinase</fullName>
        <ecNumber evidence="7">2.7.1.67</ecNumber>
    </recommendedName>
</protein>
<feature type="compositionally biased region" description="Polar residues" evidence="8">
    <location>
        <begin position="441"/>
        <end position="450"/>
    </location>
</feature>
<dbReference type="RefSeq" id="XP_022581725.1">
    <property type="nucleotide sequence ID" value="XM_022730520.1"/>
</dbReference>
<dbReference type="EMBL" id="KV878341">
    <property type="protein sequence ID" value="OJJ47215.1"/>
    <property type="molecule type" value="Genomic_DNA"/>
</dbReference>
<feature type="region of interest" description="Disordered" evidence="8">
    <location>
        <begin position="317"/>
        <end position="369"/>
    </location>
</feature>
<dbReference type="GO" id="GO:0007032">
    <property type="term" value="P:endosome organization"/>
    <property type="evidence" value="ECO:0007669"/>
    <property type="project" value="TreeGrafter"/>
</dbReference>
<dbReference type="VEuPathDB" id="FungiDB:ASPZODRAFT_96053"/>
<dbReference type="OrthoDB" id="3349449at2759"/>
<dbReference type="STRING" id="1073090.A0A1L9SJ75"/>
<keyword evidence="4 7" id="KW-0418">Kinase</keyword>
<dbReference type="GO" id="GO:0005768">
    <property type="term" value="C:endosome"/>
    <property type="evidence" value="ECO:0007669"/>
    <property type="project" value="UniProtKB-UniRule"/>
</dbReference>
<gene>
    <name evidence="10" type="ORF">ASPZODRAFT_96053</name>
</gene>
<dbReference type="PROSITE" id="PS00916">
    <property type="entry name" value="PI3_4_KINASE_2"/>
    <property type="match status" value="1"/>
</dbReference>
<dbReference type="AlphaFoldDB" id="A0A1L9SJ75"/>
<comment type="subcellular location">
    <subcellularLocation>
        <location evidence="7">Cell membrane</location>
        <topology evidence="7">Peripheral membrane protein</topology>
    </subcellularLocation>
    <subcellularLocation>
        <location evidence="7">Vacuole membrane</location>
        <topology evidence="7">Peripheral membrane protein</topology>
    </subcellularLocation>
</comment>
<comment type="catalytic activity">
    <reaction evidence="7">
        <text>a 1,2-diacyl-sn-glycero-3-phospho-(1D-myo-inositol) + ATP = a 1,2-diacyl-sn-glycero-3-phospho-(1D-myo-inositol 4-phosphate) + ADP + H(+)</text>
        <dbReference type="Rhea" id="RHEA:19877"/>
        <dbReference type="ChEBI" id="CHEBI:15378"/>
        <dbReference type="ChEBI" id="CHEBI:30616"/>
        <dbReference type="ChEBI" id="CHEBI:57880"/>
        <dbReference type="ChEBI" id="CHEBI:58178"/>
        <dbReference type="ChEBI" id="CHEBI:456216"/>
        <dbReference type="EC" id="2.7.1.67"/>
    </reaction>
</comment>
<accession>A0A1L9SJ75</accession>
<evidence type="ECO:0000313" key="11">
    <source>
        <dbReference type="Proteomes" id="UP000184188"/>
    </source>
</evidence>
<organism evidence="10 11">
    <name type="scientific">Penicilliopsis zonata CBS 506.65</name>
    <dbReference type="NCBI Taxonomy" id="1073090"/>
    <lineage>
        <taxon>Eukaryota</taxon>
        <taxon>Fungi</taxon>
        <taxon>Dikarya</taxon>
        <taxon>Ascomycota</taxon>
        <taxon>Pezizomycotina</taxon>
        <taxon>Eurotiomycetes</taxon>
        <taxon>Eurotiomycetidae</taxon>
        <taxon>Eurotiales</taxon>
        <taxon>Aspergillaceae</taxon>
        <taxon>Penicilliopsis</taxon>
    </lineage>
</organism>
<dbReference type="InterPro" id="IPR039756">
    <property type="entry name" value="Lsb6/PI4K2"/>
</dbReference>
<dbReference type="InterPro" id="IPR018936">
    <property type="entry name" value="PI3/4_kinase_CS"/>
</dbReference>
<feature type="region of interest" description="Disordered" evidence="8">
    <location>
        <begin position="1"/>
        <end position="81"/>
    </location>
</feature>
<keyword evidence="3 7" id="KW-0547">Nucleotide-binding</keyword>
<dbReference type="GO" id="GO:0000329">
    <property type="term" value="C:fungal-type vacuole membrane"/>
    <property type="evidence" value="ECO:0007669"/>
    <property type="project" value="TreeGrafter"/>
</dbReference>
<dbReference type="GO" id="GO:0005524">
    <property type="term" value="F:ATP binding"/>
    <property type="evidence" value="ECO:0007669"/>
    <property type="project" value="UniProtKB-UniRule"/>
</dbReference>
<dbReference type="PROSITE" id="PS50290">
    <property type="entry name" value="PI3_4_KINASE_3"/>
    <property type="match status" value="1"/>
</dbReference>
<evidence type="ECO:0000256" key="7">
    <source>
        <dbReference type="RuleBase" id="RU367084"/>
    </source>
</evidence>
<feature type="region of interest" description="Disordered" evidence="8">
    <location>
        <begin position="414"/>
        <end position="451"/>
    </location>
</feature>
<dbReference type="GO" id="GO:0046854">
    <property type="term" value="P:phosphatidylinositol phosphate biosynthetic process"/>
    <property type="evidence" value="ECO:0007669"/>
    <property type="project" value="UniProtKB-UniRule"/>
</dbReference>
<feature type="compositionally biased region" description="Basic and acidic residues" evidence="8">
    <location>
        <begin position="360"/>
        <end position="369"/>
    </location>
</feature>
<evidence type="ECO:0000256" key="5">
    <source>
        <dbReference type="ARBA" id="ARBA00022840"/>
    </source>
</evidence>
<keyword evidence="2 7" id="KW-0808">Transferase</keyword>
<dbReference type="Proteomes" id="UP000184188">
    <property type="component" value="Unassembled WGS sequence"/>
</dbReference>
<keyword evidence="6" id="KW-0472">Membrane</keyword>
<feature type="compositionally biased region" description="Basic residues" evidence="8">
    <location>
        <begin position="67"/>
        <end position="81"/>
    </location>
</feature>
<dbReference type="PANTHER" id="PTHR12865:SF1">
    <property type="entry name" value="PHOSPHATIDYLINOSITOL 4-KINASE TYPE 2"/>
    <property type="match status" value="1"/>
</dbReference>
<reference evidence="11" key="1">
    <citation type="journal article" date="2017" name="Genome Biol.">
        <title>Comparative genomics reveals high biological diversity and specific adaptations in the industrially and medically important fungal genus Aspergillus.</title>
        <authorList>
            <person name="de Vries R.P."/>
            <person name="Riley R."/>
            <person name="Wiebenga A."/>
            <person name="Aguilar-Osorio G."/>
            <person name="Amillis S."/>
            <person name="Uchima C.A."/>
            <person name="Anderluh G."/>
            <person name="Asadollahi M."/>
            <person name="Askin M."/>
            <person name="Barry K."/>
            <person name="Battaglia E."/>
            <person name="Bayram O."/>
            <person name="Benocci T."/>
            <person name="Braus-Stromeyer S.A."/>
            <person name="Caldana C."/>
            <person name="Canovas D."/>
            <person name="Cerqueira G.C."/>
            <person name="Chen F."/>
            <person name="Chen W."/>
            <person name="Choi C."/>
            <person name="Clum A."/>
            <person name="Dos Santos R.A."/>
            <person name="Damasio A.R."/>
            <person name="Diallinas G."/>
            <person name="Emri T."/>
            <person name="Fekete E."/>
            <person name="Flipphi M."/>
            <person name="Freyberg S."/>
            <person name="Gallo A."/>
            <person name="Gournas C."/>
            <person name="Habgood R."/>
            <person name="Hainaut M."/>
            <person name="Harispe M.L."/>
            <person name="Henrissat B."/>
            <person name="Hilden K.S."/>
            <person name="Hope R."/>
            <person name="Hossain A."/>
            <person name="Karabika E."/>
            <person name="Karaffa L."/>
            <person name="Karanyi Z."/>
            <person name="Krasevec N."/>
            <person name="Kuo A."/>
            <person name="Kusch H."/>
            <person name="LaButti K."/>
            <person name="Lagendijk E.L."/>
            <person name="Lapidus A."/>
            <person name="Levasseur A."/>
            <person name="Lindquist E."/>
            <person name="Lipzen A."/>
            <person name="Logrieco A.F."/>
            <person name="MacCabe A."/>
            <person name="Maekelae M.R."/>
            <person name="Malavazi I."/>
            <person name="Melin P."/>
            <person name="Meyer V."/>
            <person name="Mielnichuk N."/>
            <person name="Miskei M."/>
            <person name="Molnar A.P."/>
            <person name="Mule G."/>
            <person name="Ngan C.Y."/>
            <person name="Orejas M."/>
            <person name="Orosz E."/>
            <person name="Ouedraogo J.P."/>
            <person name="Overkamp K.M."/>
            <person name="Park H.-S."/>
            <person name="Perrone G."/>
            <person name="Piumi F."/>
            <person name="Punt P.J."/>
            <person name="Ram A.F."/>
            <person name="Ramon A."/>
            <person name="Rauscher S."/>
            <person name="Record E."/>
            <person name="Riano-Pachon D.M."/>
            <person name="Robert V."/>
            <person name="Roehrig J."/>
            <person name="Ruller R."/>
            <person name="Salamov A."/>
            <person name="Salih N.S."/>
            <person name="Samson R.A."/>
            <person name="Sandor E."/>
            <person name="Sanguinetti M."/>
            <person name="Schuetze T."/>
            <person name="Sepcic K."/>
            <person name="Shelest E."/>
            <person name="Sherlock G."/>
            <person name="Sophianopoulou V."/>
            <person name="Squina F.M."/>
            <person name="Sun H."/>
            <person name="Susca A."/>
            <person name="Todd R.B."/>
            <person name="Tsang A."/>
            <person name="Unkles S.E."/>
            <person name="van de Wiele N."/>
            <person name="van Rossen-Uffink D."/>
            <person name="Oliveira J.V."/>
            <person name="Vesth T.C."/>
            <person name="Visser J."/>
            <person name="Yu J.-H."/>
            <person name="Zhou M."/>
            <person name="Andersen M.R."/>
            <person name="Archer D.B."/>
            <person name="Baker S.E."/>
            <person name="Benoit I."/>
            <person name="Brakhage A.A."/>
            <person name="Braus G.H."/>
            <person name="Fischer R."/>
            <person name="Frisvad J.C."/>
            <person name="Goldman G.H."/>
            <person name="Houbraken J."/>
            <person name="Oakley B."/>
            <person name="Pocsi I."/>
            <person name="Scazzocchio C."/>
            <person name="Seiboth B."/>
            <person name="vanKuyk P.A."/>
            <person name="Wortman J."/>
            <person name="Dyer P.S."/>
            <person name="Grigoriev I.V."/>
        </authorList>
    </citation>
    <scope>NUCLEOTIDE SEQUENCE [LARGE SCALE GENOMIC DNA]</scope>
    <source>
        <strain evidence="11">CBS 506.65</strain>
    </source>
</reference>
<comment type="similarity">
    <text evidence="7">Belongs to the PI3/PI4-kinase family.</text>
</comment>
<evidence type="ECO:0000313" key="10">
    <source>
        <dbReference type="EMBL" id="OJJ47215.1"/>
    </source>
</evidence>
<feature type="region of interest" description="Disordered" evidence="8">
    <location>
        <begin position="631"/>
        <end position="745"/>
    </location>
</feature>
<evidence type="ECO:0000256" key="1">
    <source>
        <dbReference type="ARBA" id="ARBA00022475"/>
    </source>
</evidence>
<dbReference type="PANTHER" id="PTHR12865">
    <property type="entry name" value="PHOSPHATIDYLINOSITOL 4-KINASE TYPE-II"/>
    <property type="match status" value="1"/>
</dbReference>
<keyword evidence="11" id="KW-1185">Reference proteome</keyword>
<proteinExistence type="inferred from homology"/>
<evidence type="ECO:0000256" key="8">
    <source>
        <dbReference type="SAM" id="MobiDB-lite"/>
    </source>
</evidence>
<dbReference type="Pfam" id="PF00454">
    <property type="entry name" value="PI3_PI4_kinase"/>
    <property type="match status" value="1"/>
</dbReference>
<dbReference type="EC" id="2.7.1.67" evidence="7"/>
<evidence type="ECO:0000256" key="4">
    <source>
        <dbReference type="ARBA" id="ARBA00022777"/>
    </source>
</evidence>
<dbReference type="GO" id="GO:0005886">
    <property type="term" value="C:plasma membrane"/>
    <property type="evidence" value="ECO:0007669"/>
    <property type="project" value="UniProtKB-SubCell"/>
</dbReference>
<dbReference type="GO" id="GO:0005802">
    <property type="term" value="C:trans-Golgi network"/>
    <property type="evidence" value="ECO:0007669"/>
    <property type="project" value="TreeGrafter"/>
</dbReference>
<feature type="domain" description="PI3K/PI4K catalytic" evidence="9">
    <location>
        <begin position="172"/>
        <end position="595"/>
    </location>
</feature>
<feature type="compositionally biased region" description="Basic and acidic residues" evidence="8">
    <location>
        <begin position="662"/>
        <end position="677"/>
    </location>
</feature>
<name>A0A1L9SJ75_9EURO</name>
<comment type="cofactor">
    <cofactor evidence="7">
        <name>Mg(2+)</name>
        <dbReference type="ChEBI" id="CHEBI:18420"/>
    </cofactor>
    <cofactor evidence="7">
        <name>Mn(2+)</name>
        <dbReference type="ChEBI" id="CHEBI:29035"/>
    </cofactor>
</comment>
<evidence type="ECO:0000259" key="9">
    <source>
        <dbReference type="PROSITE" id="PS50290"/>
    </source>
</evidence>